<evidence type="ECO:0000256" key="1">
    <source>
        <dbReference type="SAM" id="Phobius"/>
    </source>
</evidence>
<dbReference type="InterPro" id="IPR019681">
    <property type="entry name" value="DUF2530"/>
</dbReference>
<reference evidence="3" key="1">
    <citation type="journal article" date="2019" name="Int. J. Syst. Evol. Microbiol.">
        <title>The Global Catalogue of Microorganisms (GCM) 10K type strain sequencing project: providing services to taxonomists for standard genome sequencing and annotation.</title>
        <authorList>
            <consortium name="The Broad Institute Genomics Platform"/>
            <consortium name="The Broad Institute Genome Sequencing Center for Infectious Disease"/>
            <person name="Wu L."/>
            <person name="Ma J."/>
        </authorList>
    </citation>
    <scope>NUCLEOTIDE SEQUENCE [LARGE SCALE GENOMIC DNA]</scope>
    <source>
        <strain evidence="3">JCM 31202</strain>
    </source>
</reference>
<feature type="transmembrane region" description="Helical" evidence="1">
    <location>
        <begin position="45"/>
        <end position="64"/>
    </location>
</feature>
<evidence type="ECO:0000313" key="3">
    <source>
        <dbReference type="Proteomes" id="UP001596972"/>
    </source>
</evidence>
<dbReference type="Proteomes" id="UP001596972">
    <property type="component" value="Unassembled WGS sequence"/>
</dbReference>
<proteinExistence type="predicted"/>
<keyword evidence="3" id="KW-1185">Reference proteome</keyword>
<sequence length="88" mass="9818">MTRQRRPDPPPMKTNDVRIAAVGTAAWAVALAVLLLADLPAEDGWWIWVCVTGIGIGLFATWYIPRLQAARERLEAERAAARREPEHS</sequence>
<feature type="transmembrane region" description="Helical" evidence="1">
    <location>
        <begin position="20"/>
        <end position="39"/>
    </location>
</feature>
<gene>
    <name evidence="2" type="ORF">ACFQ11_16725</name>
</gene>
<keyword evidence="1" id="KW-0472">Membrane</keyword>
<accession>A0ABW3ENX1</accession>
<evidence type="ECO:0000313" key="2">
    <source>
        <dbReference type="EMBL" id="MFD0902048.1"/>
    </source>
</evidence>
<dbReference type="Pfam" id="PF10745">
    <property type="entry name" value="DUF2530"/>
    <property type="match status" value="1"/>
</dbReference>
<keyword evidence="1" id="KW-0812">Transmembrane</keyword>
<dbReference type="RefSeq" id="WP_378299443.1">
    <property type="nucleotide sequence ID" value="NZ_JBHTJA010000029.1"/>
</dbReference>
<protein>
    <submittedName>
        <fullName evidence="2">DUF2530 domain-containing protein</fullName>
    </submittedName>
</protein>
<name>A0ABW3ENX1_9ACTN</name>
<comment type="caution">
    <text evidence="2">The sequence shown here is derived from an EMBL/GenBank/DDBJ whole genome shotgun (WGS) entry which is preliminary data.</text>
</comment>
<keyword evidence="1" id="KW-1133">Transmembrane helix</keyword>
<organism evidence="2 3">
    <name type="scientific">Actinomadura sediminis</name>
    <dbReference type="NCBI Taxonomy" id="1038904"/>
    <lineage>
        <taxon>Bacteria</taxon>
        <taxon>Bacillati</taxon>
        <taxon>Actinomycetota</taxon>
        <taxon>Actinomycetes</taxon>
        <taxon>Streptosporangiales</taxon>
        <taxon>Thermomonosporaceae</taxon>
        <taxon>Actinomadura</taxon>
    </lineage>
</organism>
<dbReference type="EMBL" id="JBHTJA010000029">
    <property type="protein sequence ID" value="MFD0902048.1"/>
    <property type="molecule type" value="Genomic_DNA"/>
</dbReference>